<gene>
    <name evidence="4" type="ORF">DWB62_015350</name>
    <name evidence="3" type="ORF">GNY23_15350</name>
</gene>
<name>A0A7M4D966_9BACT</name>
<dbReference type="Proteomes" id="UP000462449">
    <property type="component" value="Unassembled WGS sequence"/>
</dbReference>
<dbReference type="InterPro" id="IPR000782">
    <property type="entry name" value="FAS1_domain"/>
</dbReference>
<dbReference type="RefSeq" id="WP_156196664.1">
    <property type="nucleotide sequence ID" value="NZ_QTZN02000042.1"/>
</dbReference>
<feature type="domain" description="FAS1" evidence="2">
    <location>
        <begin position="48"/>
        <end position="191"/>
    </location>
</feature>
<dbReference type="OrthoDB" id="659398at2"/>
<comment type="caution">
    <text evidence="3">The sequence shown here is derived from an EMBL/GenBank/DDBJ whole genome shotgun (WGS) entry which is preliminary data.</text>
</comment>
<dbReference type="EMBL" id="WOTW01000042">
    <property type="protein sequence ID" value="MUP39195.1"/>
    <property type="molecule type" value="Genomic_DNA"/>
</dbReference>
<feature type="signal peptide" evidence="1">
    <location>
        <begin position="1"/>
        <end position="26"/>
    </location>
</feature>
<evidence type="ECO:0000313" key="4">
    <source>
        <dbReference type="EMBL" id="MVB08400.1"/>
    </source>
</evidence>
<evidence type="ECO:0000313" key="5">
    <source>
        <dbReference type="Proteomes" id="UP000285951"/>
    </source>
</evidence>
<evidence type="ECO:0000259" key="2">
    <source>
        <dbReference type="PROSITE" id="PS50213"/>
    </source>
</evidence>
<evidence type="ECO:0000256" key="1">
    <source>
        <dbReference type="SAM" id="SignalP"/>
    </source>
</evidence>
<organism evidence="3 6">
    <name type="scientific">Labilibaculum euxinus</name>
    <dbReference type="NCBI Taxonomy" id="2686357"/>
    <lineage>
        <taxon>Bacteria</taxon>
        <taxon>Pseudomonadati</taxon>
        <taxon>Bacteroidota</taxon>
        <taxon>Bacteroidia</taxon>
        <taxon>Marinilabiliales</taxon>
        <taxon>Marinifilaceae</taxon>
        <taxon>Labilibaculum</taxon>
    </lineage>
</organism>
<keyword evidence="1" id="KW-0732">Signal</keyword>
<proteinExistence type="predicted"/>
<dbReference type="EMBL" id="QTZN02000042">
    <property type="protein sequence ID" value="MVB08400.1"/>
    <property type="molecule type" value="Genomic_DNA"/>
</dbReference>
<evidence type="ECO:0000313" key="6">
    <source>
        <dbReference type="Proteomes" id="UP000462449"/>
    </source>
</evidence>
<dbReference type="AlphaFoldDB" id="A0A7M4D966"/>
<reference evidence="3 6" key="2">
    <citation type="submission" date="2019-12" db="EMBL/GenBank/DDBJ databases">
        <title>Draft genome sequence of Labilibaculum sp. strain 44 isolated from deep waters of Black Sea.</title>
        <authorList>
            <person name="Yadav S."/>
            <person name="Villanueva L."/>
        </authorList>
    </citation>
    <scope>NUCLEOTIDE SEQUENCE [LARGE SCALE GENOMIC DNA]</scope>
    <source>
        <strain evidence="3 6">44</strain>
    </source>
</reference>
<accession>A0A7M4D966</accession>
<dbReference type="Pfam" id="PF02469">
    <property type="entry name" value="Fasciclin"/>
    <property type="match status" value="1"/>
</dbReference>
<feature type="chain" id="PRO_5029581738" description="FAS1 domain-containing protein" evidence="1">
    <location>
        <begin position="27"/>
        <end position="195"/>
    </location>
</feature>
<dbReference type="SUPFAM" id="SSF82153">
    <property type="entry name" value="FAS1 domain"/>
    <property type="match status" value="1"/>
</dbReference>
<reference evidence="4 5" key="1">
    <citation type="submission" date="2019-11" db="EMBL/GenBank/DDBJ databases">
        <title>Draft genome sequence of Labilibaculum sp. strain SYP isolated from Black Sea.</title>
        <authorList>
            <person name="Yadav S."/>
            <person name="Villanueva L."/>
        </authorList>
    </citation>
    <scope>NUCLEOTIDE SEQUENCE [LARGE SCALE GENOMIC DNA]</scope>
    <source>
        <strain evidence="4 5">44</strain>
    </source>
</reference>
<protein>
    <recommendedName>
        <fullName evidence="2">FAS1 domain-containing protein</fullName>
    </recommendedName>
</protein>
<dbReference type="InterPro" id="IPR036378">
    <property type="entry name" value="FAS1_dom_sf"/>
</dbReference>
<keyword evidence="5" id="KW-1185">Reference proteome</keyword>
<dbReference type="Gene3D" id="2.30.180.10">
    <property type="entry name" value="FAS1 domain"/>
    <property type="match status" value="1"/>
</dbReference>
<dbReference type="Proteomes" id="UP000285951">
    <property type="component" value="Unassembled WGS sequence"/>
</dbReference>
<evidence type="ECO:0000313" key="3">
    <source>
        <dbReference type="EMBL" id="MUP39195.1"/>
    </source>
</evidence>
<dbReference type="PROSITE" id="PS50213">
    <property type="entry name" value="FAS1"/>
    <property type="match status" value="1"/>
</dbReference>
<sequence>MKKIKIFFQGLHLIKIMMLASFFVLALTQCEIQPDFTYEYNNPGGKLDIDAWQFIQETDDLSLMEDAITLAGLSDLYSGSDQKTFIVPRNSAWESYLSTNSYASIADIPVAILQNTLKYHIVKARVIFSDPDLLLKNNPIAYDTENDQVMYLSHNSNFIGIINEGTSKSWTIVTSNLEPTNGVIHVTKDVVYLLE</sequence>